<keyword evidence="3 5" id="KW-0813">Transport</keyword>
<organism evidence="5 8">
    <name type="scientific">Alistipes finegoldii</name>
    <dbReference type="NCBI Taxonomy" id="214856"/>
    <lineage>
        <taxon>Bacteria</taxon>
        <taxon>Pseudomonadati</taxon>
        <taxon>Bacteroidota</taxon>
        <taxon>Bacteroidia</taxon>
        <taxon>Bacteroidales</taxon>
        <taxon>Rikenellaceae</taxon>
        <taxon>Alistipes</taxon>
    </lineage>
</organism>
<comment type="caution">
    <text evidence="5">The sequence shown here is derived from an EMBL/GenBank/DDBJ whole genome shotgun (WGS) entry which is preliminary data.</text>
</comment>
<feature type="domain" description="HPr" evidence="4">
    <location>
        <begin position="1"/>
        <end position="87"/>
    </location>
</feature>
<dbReference type="PRINTS" id="PR00107">
    <property type="entry name" value="PHOSPHOCPHPR"/>
</dbReference>
<sequence length="87" mass="8898">MTSQKVTITAPNGMHARPAGELAKLVKGLAPVRITFRTAAKEVNAASMLALLSLGLKCGTEIEICAEGGDEAAAVKAVAAFIANMSE</sequence>
<evidence type="ECO:0000259" key="4">
    <source>
        <dbReference type="PROSITE" id="PS51350"/>
    </source>
</evidence>
<reference evidence="6 7" key="1">
    <citation type="journal article" date="2019" name="Nat. Med.">
        <title>A library of human gut bacterial isolates paired with longitudinal multiomics data enables mechanistic microbiome research.</title>
        <authorList>
            <person name="Poyet M."/>
            <person name="Groussin M."/>
            <person name="Gibbons S.M."/>
            <person name="Avila-Pacheco J."/>
            <person name="Jiang X."/>
            <person name="Kearney S.M."/>
            <person name="Perrotta A.R."/>
            <person name="Berdy B."/>
            <person name="Zhao S."/>
            <person name="Lieberman T.D."/>
            <person name="Swanson P.K."/>
            <person name="Smith M."/>
            <person name="Roesemann S."/>
            <person name="Alexander J.E."/>
            <person name="Rich S.A."/>
            <person name="Livny J."/>
            <person name="Vlamakis H."/>
            <person name="Clish C."/>
            <person name="Bullock K."/>
            <person name="Deik A."/>
            <person name="Scott J."/>
            <person name="Pierce K.A."/>
            <person name="Xavier R.J."/>
            <person name="Alm E.J."/>
        </authorList>
    </citation>
    <scope>NUCLEOTIDE SEQUENCE [LARGE SCALE GENOMIC DNA]</scope>
    <source>
        <strain evidence="6 7">BIOML-A1</strain>
    </source>
</reference>
<dbReference type="NCBIfam" id="TIGR01003">
    <property type="entry name" value="PTS_HPr_family"/>
    <property type="match status" value="1"/>
</dbReference>
<keyword evidence="3 5" id="KW-0762">Sugar transport</keyword>
<evidence type="ECO:0000256" key="1">
    <source>
        <dbReference type="ARBA" id="ARBA00003681"/>
    </source>
</evidence>
<dbReference type="CDD" id="cd00367">
    <property type="entry name" value="PTS-HPr_like"/>
    <property type="match status" value="1"/>
</dbReference>
<keyword evidence="7" id="KW-1185">Reference proteome</keyword>
<evidence type="ECO:0000313" key="5">
    <source>
        <dbReference type="EMBL" id="GKI19263.1"/>
    </source>
</evidence>
<dbReference type="RefSeq" id="WP_039939670.1">
    <property type="nucleotide sequence ID" value="NZ_AP025581.1"/>
</dbReference>
<evidence type="ECO:0000256" key="2">
    <source>
        <dbReference type="ARBA" id="ARBA00020422"/>
    </source>
</evidence>
<evidence type="ECO:0000313" key="6">
    <source>
        <dbReference type="EMBL" id="KAA3159898.1"/>
    </source>
</evidence>
<dbReference type="SUPFAM" id="SSF55594">
    <property type="entry name" value="HPr-like"/>
    <property type="match status" value="1"/>
</dbReference>
<dbReference type="Gene3D" id="3.30.1340.10">
    <property type="entry name" value="HPr-like"/>
    <property type="match status" value="1"/>
</dbReference>
<comment type="function">
    <text evidence="1">General (non sugar-specific) component of the phosphoenolpyruvate-dependent sugar phosphotransferase system (sugar PTS). This major carbohydrate active-transport system catalyzes the phosphorylation of incoming sugar substrates concomitantly with their translocation across the cell membrane. The phosphoryl group from phosphoenolpyruvate (PEP) is transferred to the phosphoryl carrier protein HPr by enzyme I. Phospho-HPr then transfers it to the PTS EIIA domain.</text>
</comment>
<dbReference type="Proteomes" id="UP001055105">
    <property type="component" value="Unassembled WGS sequence"/>
</dbReference>
<dbReference type="InterPro" id="IPR050399">
    <property type="entry name" value="HPr"/>
</dbReference>
<dbReference type="PANTHER" id="PTHR33705">
    <property type="entry name" value="PHOSPHOCARRIER PROTEIN HPR"/>
    <property type="match status" value="1"/>
</dbReference>
<dbReference type="PANTHER" id="PTHR33705:SF1">
    <property type="entry name" value="PHOSPHOCARRIER PROTEIN HPR"/>
    <property type="match status" value="1"/>
</dbReference>
<evidence type="ECO:0000313" key="7">
    <source>
        <dbReference type="Proteomes" id="UP000324870"/>
    </source>
</evidence>
<evidence type="ECO:0000313" key="8">
    <source>
        <dbReference type="Proteomes" id="UP001055105"/>
    </source>
</evidence>
<protein>
    <recommendedName>
        <fullName evidence="2">Phosphocarrier protein HPr</fullName>
    </recommendedName>
</protein>
<dbReference type="PROSITE" id="PS51350">
    <property type="entry name" value="PTS_HPR_DOM"/>
    <property type="match status" value="1"/>
</dbReference>
<dbReference type="EMBL" id="BQOL01000001">
    <property type="protein sequence ID" value="GKI19263.1"/>
    <property type="molecule type" value="Genomic_DNA"/>
</dbReference>
<dbReference type="InterPro" id="IPR035895">
    <property type="entry name" value="HPr-like_sf"/>
</dbReference>
<name>A0A5B5VQI8_9BACT</name>
<evidence type="ECO:0000256" key="3">
    <source>
        <dbReference type="ARBA" id="ARBA00022597"/>
    </source>
</evidence>
<dbReference type="AlphaFoldDB" id="A0A5B5VQI8"/>
<dbReference type="EMBL" id="VVND01000005">
    <property type="protein sequence ID" value="KAA3159898.1"/>
    <property type="molecule type" value="Genomic_DNA"/>
</dbReference>
<gene>
    <name evidence="5" type="primary">hpr</name>
    <name evidence="5" type="ORF">CE91St16_21710</name>
    <name evidence="6" type="ORF">F2A26_05045</name>
</gene>
<dbReference type="Proteomes" id="UP000324870">
    <property type="component" value="Unassembled WGS sequence"/>
</dbReference>
<dbReference type="InterPro" id="IPR000032">
    <property type="entry name" value="HPr-like"/>
</dbReference>
<reference evidence="5" key="2">
    <citation type="submission" date="2022-01" db="EMBL/GenBank/DDBJ databases">
        <title>Novel bile acid biosynthetic pathways are enriched in the microbiome of centenarians.</title>
        <authorList>
            <person name="Sato Y."/>
            <person name="Atarashi K."/>
            <person name="Plichta R.D."/>
            <person name="Arai Y."/>
            <person name="Sasajima S."/>
            <person name="Kearney M.S."/>
            <person name="Suda W."/>
            <person name="Takeshita K."/>
            <person name="Sasaki T."/>
            <person name="Okamoto S."/>
            <person name="Skelly N.A."/>
            <person name="Okamura Y."/>
            <person name="Vlamakis H."/>
            <person name="Li Y."/>
            <person name="Tanoue T."/>
            <person name="Takei H."/>
            <person name="Nittono H."/>
            <person name="Narushima S."/>
            <person name="Irie J."/>
            <person name="Itoh H."/>
            <person name="Moriya K."/>
            <person name="Sugiura Y."/>
            <person name="Suematsu M."/>
            <person name="Moritoki N."/>
            <person name="Shibata S."/>
            <person name="Littman R.D."/>
            <person name="Fischbach A.M."/>
            <person name="Uwamino Y."/>
            <person name="Inoue T."/>
            <person name="Honda A."/>
            <person name="Hattori M."/>
            <person name="Murai T."/>
            <person name="Xavier J.R."/>
            <person name="Hirose N."/>
            <person name="Honda K."/>
        </authorList>
    </citation>
    <scope>NUCLEOTIDE SEQUENCE</scope>
    <source>
        <strain evidence="5">CE91-St16</strain>
    </source>
</reference>
<dbReference type="Pfam" id="PF00381">
    <property type="entry name" value="PTS-HPr"/>
    <property type="match status" value="1"/>
</dbReference>
<proteinExistence type="predicted"/>
<accession>A0A5B5VQI8</accession>